<reference evidence="2 3" key="1">
    <citation type="submission" date="2016-07" db="EMBL/GenBank/DDBJ databases">
        <title>Draft genome of the white-rot fungus Obba rivulosa 3A-2.</title>
        <authorList>
            <consortium name="DOE Joint Genome Institute"/>
            <person name="Miettinen O."/>
            <person name="Riley R."/>
            <person name="Acob R."/>
            <person name="Barry K."/>
            <person name="Cullen D."/>
            <person name="De Vries R."/>
            <person name="Hainaut M."/>
            <person name="Hatakka A."/>
            <person name="Henrissat B."/>
            <person name="Hilden K."/>
            <person name="Kuo R."/>
            <person name="Labutti K."/>
            <person name="Lipzen A."/>
            <person name="Makela M.R."/>
            <person name="Sandor L."/>
            <person name="Spatafora J.W."/>
            <person name="Grigoriev I.V."/>
            <person name="Hibbett D.S."/>
        </authorList>
    </citation>
    <scope>NUCLEOTIDE SEQUENCE [LARGE SCALE GENOMIC DNA]</scope>
    <source>
        <strain evidence="2 3">3A-2</strain>
    </source>
</reference>
<feature type="compositionally biased region" description="Low complexity" evidence="1">
    <location>
        <begin position="480"/>
        <end position="494"/>
    </location>
</feature>
<protein>
    <recommendedName>
        <fullName evidence="4">FHA domain-containing protein</fullName>
    </recommendedName>
</protein>
<dbReference type="SUPFAM" id="SSF52113">
    <property type="entry name" value="BRCT domain"/>
    <property type="match status" value="1"/>
</dbReference>
<feature type="compositionally biased region" description="Basic residues" evidence="1">
    <location>
        <begin position="395"/>
        <end position="405"/>
    </location>
</feature>
<organism evidence="2 3">
    <name type="scientific">Obba rivulosa</name>
    <dbReference type="NCBI Taxonomy" id="1052685"/>
    <lineage>
        <taxon>Eukaryota</taxon>
        <taxon>Fungi</taxon>
        <taxon>Dikarya</taxon>
        <taxon>Basidiomycota</taxon>
        <taxon>Agaricomycotina</taxon>
        <taxon>Agaricomycetes</taxon>
        <taxon>Polyporales</taxon>
        <taxon>Gelatoporiaceae</taxon>
        <taxon>Obba</taxon>
    </lineage>
</organism>
<dbReference type="InterPro" id="IPR036420">
    <property type="entry name" value="BRCT_dom_sf"/>
</dbReference>
<feature type="compositionally biased region" description="Basic residues" evidence="1">
    <location>
        <begin position="437"/>
        <end position="446"/>
    </location>
</feature>
<evidence type="ECO:0000256" key="1">
    <source>
        <dbReference type="SAM" id="MobiDB-lite"/>
    </source>
</evidence>
<dbReference type="OrthoDB" id="552194at2759"/>
<dbReference type="PANTHER" id="PTHR12162">
    <property type="entry name" value="NIBRIN-RELATED"/>
    <property type="match status" value="1"/>
</dbReference>
<evidence type="ECO:0000313" key="2">
    <source>
        <dbReference type="EMBL" id="OCH87756.1"/>
    </source>
</evidence>
<dbReference type="Proteomes" id="UP000250043">
    <property type="component" value="Unassembled WGS sequence"/>
</dbReference>
<dbReference type="Gene3D" id="3.40.50.10190">
    <property type="entry name" value="BRCT domain"/>
    <property type="match status" value="1"/>
</dbReference>
<evidence type="ECO:0008006" key="4">
    <source>
        <dbReference type="Google" id="ProtNLM"/>
    </source>
</evidence>
<dbReference type="InterPro" id="IPR040227">
    <property type="entry name" value="Nibrin-rel"/>
</dbReference>
<dbReference type="GO" id="GO:0000724">
    <property type="term" value="P:double-strand break repair via homologous recombination"/>
    <property type="evidence" value="ECO:0007669"/>
    <property type="project" value="TreeGrafter"/>
</dbReference>
<feature type="compositionally biased region" description="Basic and acidic residues" evidence="1">
    <location>
        <begin position="784"/>
        <end position="797"/>
    </location>
</feature>
<name>A0A8E2ANI4_9APHY</name>
<evidence type="ECO:0000313" key="3">
    <source>
        <dbReference type="Proteomes" id="UP000250043"/>
    </source>
</evidence>
<feature type="compositionally biased region" description="Polar residues" evidence="1">
    <location>
        <begin position="566"/>
        <end position="584"/>
    </location>
</feature>
<dbReference type="GO" id="GO:0030870">
    <property type="term" value="C:Mre11 complex"/>
    <property type="evidence" value="ECO:0007669"/>
    <property type="project" value="InterPro"/>
</dbReference>
<feature type="compositionally biased region" description="Low complexity" evidence="1">
    <location>
        <begin position="816"/>
        <end position="832"/>
    </location>
</feature>
<keyword evidence="3" id="KW-1185">Reference proteome</keyword>
<accession>A0A8E2ANI4</accession>
<feature type="region of interest" description="Disordered" evidence="1">
    <location>
        <begin position="566"/>
        <end position="686"/>
    </location>
</feature>
<dbReference type="AlphaFoldDB" id="A0A8E2ANI4"/>
<feature type="region of interest" description="Disordered" evidence="1">
    <location>
        <begin position="480"/>
        <end position="513"/>
    </location>
</feature>
<dbReference type="PANTHER" id="PTHR12162:SF0">
    <property type="entry name" value="NIBRIN"/>
    <property type="match status" value="1"/>
</dbReference>
<feature type="compositionally biased region" description="Pro residues" evidence="1">
    <location>
        <begin position="877"/>
        <end position="886"/>
    </location>
</feature>
<dbReference type="Gene3D" id="2.60.200.20">
    <property type="match status" value="1"/>
</dbReference>
<feature type="compositionally biased region" description="Polar residues" evidence="1">
    <location>
        <begin position="965"/>
        <end position="975"/>
    </location>
</feature>
<feature type="region of interest" description="Disordered" evidence="1">
    <location>
        <begin position="784"/>
        <end position="994"/>
    </location>
</feature>
<feature type="region of interest" description="Disordered" evidence="1">
    <location>
        <begin position="759"/>
        <end position="778"/>
    </location>
</feature>
<sequence length="1007" mass="109940">MWVLTGPFDGTTEDTNFQKSKLLKAGTSYTVGRKGQPLIIKHPKISRVHATFIVGECTEDNAEDPNFVPTLSFHNAGNRPRNIVRDGQTIVINNEATKQLQDGDIVHVVTGTPVIVRWERVCCYSSPRRGQSPSLQACASLGISVVNAARPEVTHHLTPTFTLTPNVATSLLSLAHIVKPDWLTEVIRLGTPEPDSEKPSSLEEHFILPPLTKFRPAFSPSLPPALKKFGVWEPDEARANLFRAHRFIFVGERGREVQDALRELVRWGGAEYECFAAGSSGRAWHQVLAKGKGKDKTIVLVADERTAITAVGVSEWKELVGEARSFGLRFIPPEKIIEAVAYADISHIDSTAQLSQSPEDVEVERSASPLPDIVYNTHPDEPSIPPEQPLQSAAPKRRLPPRRAASKGPSHTSSRAPSLPPLAAPSEVAAAETPATKPRRTLVRRAGKSSYTIPGLDDAIQDMIQPGAIDTDKVLASSATLASGAPPSSSASGSKPRFSRLKRRAGSAQPSSLALLGLSDDIPAYMPEPAAEPAHKRFKALFDESDPDRIAAASMEEYLGLGSQIQQTGTSVTQSESAETQQRATRLMAVPEEEEESGPATLGAGSGIKRKSQEEDVDMEVATQARTKRRAVENVDAVEASTPRPSSRVAEKPPSKPAPSKAPVPTQGHKGKPVSGADAELGAPDKDEAFLRAVASTKRGRRAEDDFDREFNNLRISKPDLVRDEQHAAWAVLDDFGDDSNIRGNFMVIVEMEVPERTRDRPPMVRRGGGRVEWEGRPDFKKFKKKSVGERRRKIELYPEGGDDLESQRPHAKPVQKQTLFSSQTLSQTQSQPKESRVKPASRSQTQRKGRGRGPFAEDSDDELVAPSQPPRTAMTQPPPEPPEPAQKPRARRTQTQTQPLPAVRKKTMPLFLSDDEDESQPAKGSARPSDGDEEFDMNVGEISEESEPELLRRSTQRTTRSSQAKQPTRSSRAVSLTAAPAAPSARIADDDSDDEATFKGFAARRK</sequence>
<proteinExistence type="predicted"/>
<dbReference type="GO" id="GO:0007095">
    <property type="term" value="P:mitotic G2 DNA damage checkpoint signaling"/>
    <property type="evidence" value="ECO:0007669"/>
    <property type="project" value="InterPro"/>
</dbReference>
<gene>
    <name evidence="2" type="ORF">OBBRIDRAFT_795927</name>
</gene>
<dbReference type="EMBL" id="KV722474">
    <property type="protein sequence ID" value="OCH87756.1"/>
    <property type="molecule type" value="Genomic_DNA"/>
</dbReference>
<feature type="region of interest" description="Disordered" evidence="1">
    <location>
        <begin position="371"/>
        <end position="446"/>
    </location>
</feature>
<dbReference type="GO" id="GO:0003684">
    <property type="term" value="F:damaged DNA binding"/>
    <property type="evidence" value="ECO:0007669"/>
    <property type="project" value="TreeGrafter"/>
</dbReference>
<feature type="compositionally biased region" description="Acidic residues" evidence="1">
    <location>
        <begin position="932"/>
        <end position="949"/>
    </location>
</feature>
<feature type="compositionally biased region" description="Low complexity" evidence="1">
    <location>
        <begin position="424"/>
        <end position="436"/>
    </location>
</feature>